<evidence type="ECO:0000313" key="2">
    <source>
        <dbReference type="EMBL" id="MPC96413.1"/>
    </source>
</evidence>
<reference evidence="2 3" key="1">
    <citation type="submission" date="2019-05" db="EMBL/GenBank/DDBJ databases">
        <title>Another draft genome of Portunus trituberculatus and its Hox gene families provides insights of decapod evolution.</title>
        <authorList>
            <person name="Jeong J.-H."/>
            <person name="Song I."/>
            <person name="Kim S."/>
            <person name="Choi T."/>
            <person name="Kim D."/>
            <person name="Ryu S."/>
            <person name="Kim W."/>
        </authorList>
    </citation>
    <scope>NUCLEOTIDE SEQUENCE [LARGE SCALE GENOMIC DNA]</scope>
    <source>
        <tissue evidence="2">Muscle</tissue>
    </source>
</reference>
<protein>
    <submittedName>
        <fullName evidence="2">Uncharacterized protein</fullName>
    </submittedName>
</protein>
<dbReference type="Proteomes" id="UP000324222">
    <property type="component" value="Unassembled WGS sequence"/>
</dbReference>
<dbReference type="EMBL" id="VSRR010105905">
    <property type="protein sequence ID" value="MPC96413.1"/>
    <property type="molecule type" value="Genomic_DNA"/>
</dbReference>
<evidence type="ECO:0000256" key="1">
    <source>
        <dbReference type="SAM" id="MobiDB-lite"/>
    </source>
</evidence>
<dbReference type="AlphaFoldDB" id="A0A5B7JPQ3"/>
<gene>
    <name evidence="2" type="ORF">E2C01_091671</name>
</gene>
<evidence type="ECO:0000313" key="3">
    <source>
        <dbReference type="Proteomes" id="UP000324222"/>
    </source>
</evidence>
<keyword evidence="3" id="KW-1185">Reference proteome</keyword>
<proteinExistence type="predicted"/>
<sequence>MEQNSRIPPIISLFHLGHRLNFQAGEQREGRFDQRCHTLAEEGRADPSNPSAVRNGPRDPIS</sequence>
<accession>A0A5B7JPQ3</accession>
<name>A0A5B7JPQ3_PORTR</name>
<feature type="region of interest" description="Disordered" evidence="1">
    <location>
        <begin position="40"/>
        <end position="62"/>
    </location>
</feature>
<comment type="caution">
    <text evidence="2">The sequence shown here is derived from an EMBL/GenBank/DDBJ whole genome shotgun (WGS) entry which is preliminary data.</text>
</comment>
<organism evidence="2 3">
    <name type="scientific">Portunus trituberculatus</name>
    <name type="common">Swimming crab</name>
    <name type="synonym">Neptunus trituberculatus</name>
    <dbReference type="NCBI Taxonomy" id="210409"/>
    <lineage>
        <taxon>Eukaryota</taxon>
        <taxon>Metazoa</taxon>
        <taxon>Ecdysozoa</taxon>
        <taxon>Arthropoda</taxon>
        <taxon>Crustacea</taxon>
        <taxon>Multicrustacea</taxon>
        <taxon>Malacostraca</taxon>
        <taxon>Eumalacostraca</taxon>
        <taxon>Eucarida</taxon>
        <taxon>Decapoda</taxon>
        <taxon>Pleocyemata</taxon>
        <taxon>Brachyura</taxon>
        <taxon>Eubrachyura</taxon>
        <taxon>Portunoidea</taxon>
        <taxon>Portunidae</taxon>
        <taxon>Portuninae</taxon>
        <taxon>Portunus</taxon>
    </lineage>
</organism>